<sequence length="320" mass="31900">MAREPSVREVLDRLVGDSVLSPAQAGEVERALQAAAPRRLRIPWAEVAAYLGGGLVLVGAVLLVAASWRNWGEFARTFVTGATAVVLLTAGAVAAGPRSRSAARGRVAGALFALGAGAVAVTIAVALPDDIVTGAVACGAGLLTAVAGYLLVPSVPGLLASAGFLAATTLLSIDATVGVTPLNGGLGVGTGGLLVAALALGHVVPHRLLGLGAGLALAVFGFQQPLGEEGTAWVAYLLTFGLGVACLALVRRERTWVLLVAGVVAVTLAVPEAIWDLTGGAVGGALLVLTAGLVLLLVSFAGFRLRRTTGRKPPPASPGS</sequence>
<accession>A0A9Y2JR88</accession>
<keyword evidence="1" id="KW-1133">Transmembrane helix</keyword>
<proteinExistence type="predicted"/>
<dbReference type="AlphaFoldDB" id="A0A9Y2JR88"/>
<dbReference type="KEGG" id="amog:QRX60_49930"/>
<feature type="transmembrane region" description="Helical" evidence="1">
    <location>
        <begin position="47"/>
        <end position="68"/>
    </location>
</feature>
<feature type="transmembrane region" description="Helical" evidence="1">
    <location>
        <begin position="184"/>
        <end position="201"/>
    </location>
</feature>
<evidence type="ECO:0000313" key="3">
    <source>
        <dbReference type="Proteomes" id="UP001239397"/>
    </source>
</evidence>
<feature type="transmembrane region" description="Helical" evidence="1">
    <location>
        <begin position="232"/>
        <end position="250"/>
    </location>
</feature>
<gene>
    <name evidence="2" type="ORF">QRX60_49930</name>
</gene>
<dbReference type="Proteomes" id="UP001239397">
    <property type="component" value="Chromosome"/>
</dbReference>
<feature type="transmembrane region" description="Helical" evidence="1">
    <location>
        <begin position="281"/>
        <end position="303"/>
    </location>
</feature>
<feature type="transmembrane region" description="Helical" evidence="1">
    <location>
        <begin position="257"/>
        <end position="275"/>
    </location>
</feature>
<evidence type="ECO:0000313" key="2">
    <source>
        <dbReference type="EMBL" id="WIY02032.1"/>
    </source>
</evidence>
<protein>
    <recommendedName>
        <fullName evidence="4">DUF2157 domain-containing protein</fullName>
    </recommendedName>
</protein>
<reference evidence="2 3" key="1">
    <citation type="submission" date="2023-06" db="EMBL/GenBank/DDBJ databases">
        <authorList>
            <person name="Oyuntsetseg B."/>
            <person name="Kim S.B."/>
        </authorList>
    </citation>
    <scope>NUCLEOTIDE SEQUENCE [LARGE SCALE GENOMIC DNA]</scope>
    <source>
        <strain evidence="2 3">4-36</strain>
    </source>
</reference>
<feature type="transmembrane region" description="Helical" evidence="1">
    <location>
        <begin position="208"/>
        <end position="226"/>
    </location>
</feature>
<name>A0A9Y2JR88_9PSEU</name>
<feature type="transmembrane region" description="Helical" evidence="1">
    <location>
        <begin position="158"/>
        <end position="178"/>
    </location>
</feature>
<keyword evidence="1" id="KW-0812">Transmembrane</keyword>
<dbReference type="EMBL" id="CP127295">
    <property type="protein sequence ID" value="WIY02032.1"/>
    <property type="molecule type" value="Genomic_DNA"/>
</dbReference>
<keyword evidence="3" id="KW-1185">Reference proteome</keyword>
<feature type="transmembrane region" description="Helical" evidence="1">
    <location>
        <begin position="74"/>
        <end position="95"/>
    </location>
</feature>
<dbReference type="RefSeq" id="WP_285998465.1">
    <property type="nucleotide sequence ID" value="NZ_CP127295.1"/>
</dbReference>
<organism evidence="2 3">
    <name type="scientific">Amycolatopsis mongoliensis</name>
    <dbReference type="NCBI Taxonomy" id="715475"/>
    <lineage>
        <taxon>Bacteria</taxon>
        <taxon>Bacillati</taxon>
        <taxon>Actinomycetota</taxon>
        <taxon>Actinomycetes</taxon>
        <taxon>Pseudonocardiales</taxon>
        <taxon>Pseudonocardiaceae</taxon>
        <taxon>Amycolatopsis</taxon>
    </lineage>
</organism>
<feature type="transmembrane region" description="Helical" evidence="1">
    <location>
        <begin position="107"/>
        <end position="125"/>
    </location>
</feature>
<evidence type="ECO:0008006" key="4">
    <source>
        <dbReference type="Google" id="ProtNLM"/>
    </source>
</evidence>
<feature type="transmembrane region" description="Helical" evidence="1">
    <location>
        <begin position="131"/>
        <end position="151"/>
    </location>
</feature>
<evidence type="ECO:0000256" key="1">
    <source>
        <dbReference type="SAM" id="Phobius"/>
    </source>
</evidence>
<keyword evidence="1" id="KW-0472">Membrane</keyword>